<comment type="caution">
    <text evidence="3">The sequence shown here is derived from an EMBL/GenBank/DDBJ whole genome shotgun (WGS) entry which is preliminary data.</text>
</comment>
<gene>
    <name evidence="3" type="ORF">KAK03_05590</name>
</gene>
<name>A0A940YHE0_9BURK</name>
<accession>A0A940YHE0</accession>
<feature type="signal peptide" evidence="1">
    <location>
        <begin position="1"/>
        <end position="27"/>
    </location>
</feature>
<keyword evidence="4" id="KW-1185">Reference proteome</keyword>
<dbReference type="Pfam" id="PF18914">
    <property type="entry name" value="DUF5666"/>
    <property type="match status" value="3"/>
</dbReference>
<evidence type="ECO:0000313" key="3">
    <source>
        <dbReference type="EMBL" id="MBQ0929954.1"/>
    </source>
</evidence>
<evidence type="ECO:0000313" key="4">
    <source>
        <dbReference type="Proteomes" id="UP000676246"/>
    </source>
</evidence>
<organism evidence="3 4">
    <name type="scientific">Ideonella alba</name>
    <dbReference type="NCBI Taxonomy" id="2824118"/>
    <lineage>
        <taxon>Bacteria</taxon>
        <taxon>Pseudomonadati</taxon>
        <taxon>Pseudomonadota</taxon>
        <taxon>Betaproteobacteria</taxon>
        <taxon>Burkholderiales</taxon>
        <taxon>Sphaerotilaceae</taxon>
        <taxon>Ideonella</taxon>
    </lineage>
</organism>
<evidence type="ECO:0000259" key="2">
    <source>
        <dbReference type="Pfam" id="PF18914"/>
    </source>
</evidence>
<reference evidence="3 4" key="1">
    <citation type="submission" date="2021-04" db="EMBL/GenBank/DDBJ databases">
        <title>The genome sequence of Ideonella sp. 3Y2.</title>
        <authorList>
            <person name="Liu Y."/>
        </authorList>
    </citation>
    <scope>NUCLEOTIDE SEQUENCE [LARGE SCALE GENOMIC DNA]</scope>
    <source>
        <strain evidence="3 4">3Y2</strain>
    </source>
</reference>
<protein>
    <recommendedName>
        <fullName evidence="2">DUF5666 domain-containing protein</fullName>
    </recommendedName>
</protein>
<dbReference type="Proteomes" id="UP000676246">
    <property type="component" value="Unassembled WGS sequence"/>
</dbReference>
<feature type="domain" description="DUF5666" evidence="2">
    <location>
        <begin position="248"/>
        <end position="303"/>
    </location>
</feature>
<dbReference type="AlphaFoldDB" id="A0A940YHE0"/>
<dbReference type="InterPro" id="IPR043724">
    <property type="entry name" value="DUF5666"/>
</dbReference>
<feature type="domain" description="DUF5666" evidence="2">
    <location>
        <begin position="112"/>
        <end position="168"/>
    </location>
</feature>
<feature type="chain" id="PRO_5037482791" description="DUF5666 domain-containing protein" evidence="1">
    <location>
        <begin position="28"/>
        <end position="391"/>
    </location>
</feature>
<sequence length="391" mass="39355">MNLPQAFPLRRALAAALGSLALLVACGGGVSEQGTGTQPVYASGPISGFGSVIVNGVRYDDTGVTAKDDSGANVDLLLGMVVQIDGEKLDRSTTPLPTATAKAITVVSELLGRVDARDDVAGTLTILGQTVSILPTPATDRAVAVGDLVEVYGLYDVSNQRYTATRIQHRSGVSALRLHGKVGSVGSNSFTVGGATIRFTTAPDGLAVGAVMRLKLATSPVAANTWTLLSAQASTAKVPADDTEVEVEGVISSYTSLSSLVVQGITVDASGAALSGGTTLAAGVTIEAEGKMQGGVLRATKVEIKKAEDGGGGGGGTEPVEVEITSAIASVNAASKTLVLNKGSQKVDYSAATFRGGLTAAQLVAGLRIEVKGVLSSDGTTVLASEIKADN</sequence>
<feature type="domain" description="DUF5666" evidence="2">
    <location>
        <begin position="328"/>
        <end position="388"/>
    </location>
</feature>
<evidence type="ECO:0000256" key="1">
    <source>
        <dbReference type="SAM" id="SignalP"/>
    </source>
</evidence>
<keyword evidence="1" id="KW-0732">Signal</keyword>
<proteinExistence type="predicted"/>
<dbReference type="EMBL" id="JAGQDD010000002">
    <property type="protein sequence ID" value="MBQ0929954.1"/>
    <property type="molecule type" value="Genomic_DNA"/>
</dbReference>
<dbReference type="RefSeq" id="WP_210852192.1">
    <property type="nucleotide sequence ID" value="NZ_JAGQDD010000002.1"/>
</dbReference>